<gene>
    <name evidence="1" type="ORF">CK240_02255</name>
</gene>
<keyword evidence="2" id="KW-1185">Reference proteome</keyword>
<protein>
    <submittedName>
        <fullName evidence="1">Uncharacterized protein</fullName>
    </submittedName>
</protein>
<reference evidence="1 2" key="1">
    <citation type="submission" date="2017-09" db="EMBL/GenBank/DDBJ databases">
        <title>Paracoccus alkalisoli sp. nov., isolated from saline alkaline soil.</title>
        <authorList>
            <person name="Dong X."/>
            <person name="Zhang G."/>
        </authorList>
    </citation>
    <scope>NUCLEOTIDE SEQUENCE [LARGE SCALE GENOMIC DNA]</scope>
    <source>
        <strain evidence="1 2">WN007</strain>
    </source>
</reference>
<accession>A0A2A2GP12</accession>
<dbReference type="EMBL" id="NSJZ01000001">
    <property type="protein sequence ID" value="PAU98970.1"/>
    <property type="molecule type" value="Genomic_DNA"/>
</dbReference>
<organism evidence="1 2">
    <name type="scientific">Paracoccus salipaludis</name>
    <dbReference type="NCBI Taxonomy" id="2032623"/>
    <lineage>
        <taxon>Bacteria</taxon>
        <taxon>Pseudomonadati</taxon>
        <taxon>Pseudomonadota</taxon>
        <taxon>Alphaproteobacteria</taxon>
        <taxon>Rhodobacterales</taxon>
        <taxon>Paracoccaceae</taxon>
        <taxon>Paracoccus</taxon>
    </lineage>
</organism>
<name>A0A2A2GP12_9RHOB</name>
<evidence type="ECO:0000313" key="1">
    <source>
        <dbReference type="EMBL" id="PAU98970.1"/>
    </source>
</evidence>
<evidence type="ECO:0000313" key="2">
    <source>
        <dbReference type="Proteomes" id="UP000218023"/>
    </source>
</evidence>
<dbReference type="Proteomes" id="UP000218023">
    <property type="component" value="Unassembled WGS sequence"/>
</dbReference>
<comment type="caution">
    <text evidence="1">The sequence shown here is derived from an EMBL/GenBank/DDBJ whole genome shotgun (WGS) entry which is preliminary data.</text>
</comment>
<dbReference type="AlphaFoldDB" id="A0A2A2GP12"/>
<sequence length="197" mass="21803">MDNINSAEAQHKDIAYRAINPALRKLIAAQQAVYSPLLSEADLFNKFLSEPILGPRRRKYATVEAYYQDWAPQDFGDIDLDDLHEKVWEIVTGSGDDAELPPVEDMAAAFRRMAEVLDRINEDFEAYRAAATDFTISTGMETGDEAADYAAYEAFEKARSEGEPCYAVPPTEAELAIAELERIVGKMKAASEGSARA</sequence>
<proteinExistence type="predicted"/>